<sequence length="158" mass="16961">MAGFGPVTSSSNQATEPEAPFKTLVAEGVPELDRRLSDELDTVNAAATEGVAPARELTVQIVDDGGVLAAGLSGWTWGVAAGIGMTWVSERVRGEGLGARLLAAFEDEARTRGCTHVFVTSFTFQAPGFYERHGYHEILRWEGVPTPTSADVHFRKEL</sequence>
<dbReference type="GO" id="GO:0016747">
    <property type="term" value="F:acyltransferase activity, transferring groups other than amino-acyl groups"/>
    <property type="evidence" value="ECO:0007669"/>
    <property type="project" value="InterPro"/>
</dbReference>
<feature type="domain" description="N-acetyltransferase" evidence="2">
    <location>
        <begin position="19"/>
        <end position="158"/>
    </location>
</feature>
<dbReference type="Gene3D" id="3.40.630.30">
    <property type="match status" value="1"/>
</dbReference>
<dbReference type="Pfam" id="PF00583">
    <property type="entry name" value="Acetyltransf_1"/>
    <property type="match status" value="1"/>
</dbReference>
<organism evidence="3 4">
    <name type="scientific">Humibacillus xanthopallidus</name>
    <dbReference type="NCBI Taxonomy" id="412689"/>
    <lineage>
        <taxon>Bacteria</taxon>
        <taxon>Bacillati</taxon>
        <taxon>Actinomycetota</taxon>
        <taxon>Actinomycetes</taxon>
        <taxon>Micrococcales</taxon>
        <taxon>Intrasporangiaceae</taxon>
        <taxon>Humibacillus</taxon>
    </lineage>
</organism>
<evidence type="ECO:0000259" key="2">
    <source>
        <dbReference type="PROSITE" id="PS51186"/>
    </source>
</evidence>
<dbReference type="EMBL" id="VFPM01000001">
    <property type="protein sequence ID" value="TQM64844.1"/>
    <property type="molecule type" value="Genomic_DNA"/>
</dbReference>
<gene>
    <name evidence="3" type="ORF">FBY41_1225</name>
</gene>
<name>A0A543I2L9_9MICO</name>
<keyword evidence="4" id="KW-1185">Reference proteome</keyword>
<dbReference type="PROSITE" id="PS51186">
    <property type="entry name" value="GNAT"/>
    <property type="match status" value="1"/>
</dbReference>
<accession>A0A543I2L9</accession>
<dbReference type="CDD" id="cd04301">
    <property type="entry name" value="NAT_SF"/>
    <property type="match status" value="1"/>
</dbReference>
<protein>
    <submittedName>
        <fullName evidence="3">Acetyltransferase (GNAT) family protein</fullName>
    </submittedName>
</protein>
<keyword evidence="3" id="KW-0808">Transferase</keyword>
<dbReference type="InterPro" id="IPR016181">
    <property type="entry name" value="Acyl_CoA_acyltransferase"/>
</dbReference>
<comment type="caution">
    <text evidence="3">The sequence shown here is derived from an EMBL/GenBank/DDBJ whole genome shotgun (WGS) entry which is preliminary data.</text>
</comment>
<feature type="region of interest" description="Disordered" evidence="1">
    <location>
        <begin position="1"/>
        <end position="21"/>
    </location>
</feature>
<reference evidence="3 4" key="1">
    <citation type="submission" date="2019-06" db="EMBL/GenBank/DDBJ databases">
        <title>Genome sequencing of plant associated microbes to promote plant fitness in Sorghum bicolor and Oryza sativa.</title>
        <authorList>
            <person name="Coleman-Derr D."/>
        </authorList>
    </citation>
    <scope>NUCLEOTIDE SEQUENCE [LARGE SCALE GENOMIC DNA]</scope>
    <source>
        <strain evidence="3 4">KV-663</strain>
    </source>
</reference>
<dbReference type="InterPro" id="IPR000182">
    <property type="entry name" value="GNAT_dom"/>
</dbReference>
<evidence type="ECO:0000256" key="1">
    <source>
        <dbReference type="SAM" id="MobiDB-lite"/>
    </source>
</evidence>
<dbReference type="OrthoDB" id="9787920at2"/>
<proteinExistence type="predicted"/>
<dbReference type="AlphaFoldDB" id="A0A543I2L9"/>
<evidence type="ECO:0000313" key="4">
    <source>
        <dbReference type="Proteomes" id="UP000316747"/>
    </source>
</evidence>
<dbReference type="SUPFAM" id="SSF55729">
    <property type="entry name" value="Acyl-CoA N-acyltransferases (Nat)"/>
    <property type="match status" value="1"/>
</dbReference>
<dbReference type="Proteomes" id="UP000316747">
    <property type="component" value="Unassembled WGS sequence"/>
</dbReference>
<evidence type="ECO:0000313" key="3">
    <source>
        <dbReference type="EMBL" id="TQM64844.1"/>
    </source>
</evidence>